<reference evidence="2 3" key="1">
    <citation type="submission" date="2015-10" db="EMBL/GenBank/DDBJ databases">
        <title>Genome analyses suggest a sexual origin of heterokaryosis in a supposedly ancient asexual fungus.</title>
        <authorList>
            <person name="Ropars J."/>
            <person name="Sedzielewska K."/>
            <person name="Noel J."/>
            <person name="Charron P."/>
            <person name="Farinelli L."/>
            <person name="Marton T."/>
            <person name="Kruger M."/>
            <person name="Pelin A."/>
            <person name="Brachmann A."/>
            <person name="Corradi N."/>
        </authorList>
    </citation>
    <scope>NUCLEOTIDE SEQUENCE [LARGE SCALE GENOMIC DNA]</scope>
    <source>
        <strain evidence="2 3">A4</strain>
    </source>
</reference>
<feature type="transmembrane region" description="Helical" evidence="1">
    <location>
        <begin position="6"/>
        <end position="28"/>
    </location>
</feature>
<dbReference type="InterPro" id="IPR027417">
    <property type="entry name" value="P-loop_NTPase"/>
</dbReference>
<evidence type="ECO:0000313" key="2">
    <source>
        <dbReference type="EMBL" id="PKY38079.1"/>
    </source>
</evidence>
<dbReference type="EMBL" id="LLXI01000018">
    <property type="protein sequence ID" value="PKY38079.1"/>
    <property type="molecule type" value="Genomic_DNA"/>
</dbReference>
<accession>A0A2I1FUL2</accession>
<keyword evidence="3" id="KW-1185">Reference proteome</keyword>
<proteinExistence type="predicted"/>
<comment type="caution">
    <text evidence="2">The sequence shown here is derived from an EMBL/GenBank/DDBJ whole genome shotgun (WGS) entry which is preliminary data.</text>
</comment>
<dbReference type="VEuPathDB" id="FungiDB:RhiirFUN_011978"/>
<dbReference type="AlphaFoldDB" id="A0A2I1FUL2"/>
<gene>
    <name evidence="2" type="ORF">RhiirA4_451016</name>
</gene>
<evidence type="ECO:0000256" key="1">
    <source>
        <dbReference type="SAM" id="Phobius"/>
    </source>
</evidence>
<dbReference type="VEuPathDB" id="FungiDB:RhiirA1_396078"/>
<keyword evidence="1" id="KW-0812">Transmembrane</keyword>
<organism evidence="2 3">
    <name type="scientific">Rhizophagus irregularis</name>
    <dbReference type="NCBI Taxonomy" id="588596"/>
    <lineage>
        <taxon>Eukaryota</taxon>
        <taxon>Fungi</taxon>
        <taxon>Fungi incertae sedis</taxon>
        <taxon>Mucoromycota</taxon>
        <taxon>Glomeromycotina</taxon>
        <taxon>Glomeromycetes</taxon>
        <taxon>Glomerales</taxon>
        <taxon>Glomeraceae</taxon>
        <taxon>Rhizophagus</taxon>
    </lineage>
</organism>
<keyword evidence="1" id="KW-0472">Membrane</keyword>
<dbReference type="SUPFAM" id="SSF52540">
    <property type="entry name" value="P-loop containing nucleoside triphosphate hydrolases"/>
    <property type="match status" value="1"/>
</dbReference>
<evidence type="ECO:0000313" key="3">
    <source>
        <dbReference type="Proteomes" id="UP000234323"/>
    </source>
</evidence>
<dbReference type="VEuPathDB" id="FungiDB:FUN_014804"/>
<name>A0A2I1FUL2_9GLOM</name>
<keyword evidence="1" id="KW-1133">Transmembrane helix</keyword>
<protein>
    <submittedName>
        <fullName evidence="2">Uncharacterized protein</fullName>
    </submittedName>
</protein>
<dbReference type="OrthoDB" id="2333074at2759"/>
<dbReference type="Proteomes" id="UP000234323">
    <property type="component" value="Unassembled WGS sequence"/>
</dbReference>
<sequence length="148" mass="16780">MSTFIFIIVPIAVALFISLVDVTVFWALNKYNECLLNDTVEMGTQPDVNLSEDMFVSQPEIIKHLKKILQPHKDQSYYHVISGKHGTGKTTLIASKEVRLYIDVPSNLNELGEAFRKAINCAFEKHISFTGQLMQKFKTNDSESKISK</sequence>